<evidence type="ECO:0000256" key="1">
    <source>
        <dbReference type="ARBA" id="ARBA00005166"/>
    </source>
</evidence>
<keyword evidence="9" id="KW-0012">Acyltransferase</keyword>
<dbReference type="InterPro" id="IPR005835">
    <property type="entry name" value="NTP_transferase_dom"/>
</dbReference>
<dbReference type="InterPro" id="IPR029044">
    <property type="entry name" value="Nucleotide-diphossugar_trans"/>
</dbReference>
<feature type="domain" description="Mannose-1-phosphate guanyltransferase C-terminal" evidence="13">
    <location>
        <begin position="264"/>
        <end position="382"/>
    </location>
</feature>
<sequence length="399" mass="41165">MQTVLLAAGDGERLEPLSASVPKPLLPVGGDPLLVHVARRAVAAGATDLVVVVPPYYQPFAKALGDAVDGVPVTYAFQPRPMGTANALVVARNHLDGDFVVLPGDALYDDAALGSLYANVPTVGVRARDEPATDPVVVGDGGPLDVERLADDESGAYVDAGAASLPAEAKHWTRPPTNDSGERDLAAVVERTAAGHDLRPVVVDDHVDVDSPADLLAANRRAFDEWAERSPGQTVDGSVDEMARLHGPVRVEPGASVAYGAVVEGPAIVAAGARIEADAYVRPYSYVGPKVVVGHGTELSSCILLSGATVGSMSTLVDSVVGPNADVGARTHVVRPTQLPDALDAEADVGPRPTPNPDFGVVVGESATLGDDVHVDPGVVVPRYATVDTGTRLRAADTR</sequence>
<gene>
    <name evidence="14" type="ORF">ACFQGB_17365</name>
</gene>
<dbReference type="PANTHER" id="PTHR43584">
    <property type="entry name" value="NUCLEOTIDYL TRANSFERASE"/>
    <property type="match status" value="1"/>
</dbReference>
<dbReference type="GO" id="GO:0003977">
    <property type="term" value="F:UDP-N-acetylglucosamine diphosphorylase activity"/>
    <property type="evidence" value="ECO:0007669"/>
    <property type="project" value="UniProtKB-EC"/>
</dbReference>
<evidence type="ECO:0000256" key="4">
    <source>
        <dbReference type="ARBA" id="ARBA00012457"/>
    </source>
</evidence>
<dbReference type="GO" id="GO:0019134">
    <property type="term" value="F:glucosamine-1-phosphate N-acetyltransferase activity"/>
    <property type="evidence" value="ECO:0007669"/>
    <property type="project" value="UniProtKB-EC"/>
</dbReference>
<comment type="pathway">
    <text evidence="2">Nucleotide-sugar biosynthesis; UDP-N-acetyl-alpha-D-glucosamine biosynthesis; UDP-N-acetyl-alpha-D-glucosamine from N-acetyl-alpha-D-glucosamine 1-phosphate: step 1/1.</text>
</comment>
<keyword evidence="6" id="KW-0808">Transferase</keyword>
<comment type="caution">
    <text evidence="14">The sequence shown here is derived from an EMBL/GenBank/DDBJ whole genome shotgun (WGS) entry which is preliminary data.</text>
</comment>
<evidence type="ECO:0000256" key="5">
    <source>
        <dbReference type="ARBA" id="ARBA00013414"/>
    </source>
</evidence>
<dbReference type="Proteomes" id="UP001596395">
    <property type="component" value="Unassembled WGS sequence"/>
</dbReference>
<evidence type="ECO:0000256" key="11">
    <source>
        <dbReference type="ARBA" id="ARBA00048493"/>
    </source>
</evidence>
<keyword evidence="15" id="KW-1185">Reference proteome</keyword>
<evidence type="ECO:0000313" key="15">
    <source>
        <dbReference type="Proteomes" id="UP001596395"/>
    </source>
</evidence>
<dbReference type="EMBL" id="JBHSXN010000003">
    <property type="protein sequence ID" value="MFC6954637.1"/>
    <property type="molecule type" value="Genomic_DNA"/>
</dbReference>
<evidence type="ECO:0000256" key="3">
    <source>
        <dbReference type="ARBA" id="ARBA00012225"/>
    </source>
</evidence>
<dbReference type="SUPFAM" id="SSF53448">
    <property type="entry name" value="Nucleotide-diphospho-sugar transferases"/>
    <property type="match status" value="1"/>
</dbReference>
<dbReference type="Gene3D" id="2.160.10.10">
    <property type="entry name" value="Hexapeptide repeat proteins"/>
    <property type="match status" value="1"/>
</dbReference>
<evidence type="ECO:0000256" key="10">
    <source>
        <dbReference type="ARBA" id="ARBA00048247"/>
    </source>
</evidence>
<evidence type="ECO:0000259" key="13">
    <source>
        <dbReference type="Pfam" id="PF25087"/>
    </source>
</evidence>
<proteinExistence type="predicted"/>
<dbReference type="InterPro" id="IPR011004">
    <property type="entry name" value="Trimer_LpxA-like_sf"/>
</dbReference>
<dbReference type="EC" id="2.3.1.157" evidence="3"/>
<evidence type="ECO:0000256" key="8">
    <source>
        <dbReference type="ARBA" id="ARBA00023268"/>
    </source>
</evidence>
<dbReference type="RefSeq" id="WP_336351574.1">
    <property type="nucleotide sequence ID" value="NZ_JAZAQL010000003.1"/>
</dbReference>
<comment type="pathway">
    <text evidence="1">Nucleotide-sugar biosynthesis; UDP-N-acetyl-alpha-D-glucosamine biosynthesis; N-acetyl-alpha-D-glucosamine 1-phosphate from alpha-D-glucosamine 6-phosphate (route II): step 2/2.</text>
</comment>
<evidence type="ECO:0000256" key="9">
    <source>
        <dbReference type="ARBA" id="ARBA00023315"/>
    </source>
</evidence>
<dbReference type="EC" id="2.7.7.23" evidence="4"/>
<feature type="domain" description="Nucleotidyl transferase" evidence="12">
    <location>
        <begin position="3"/>
        <end position="112"/>
    </location>
</feature>
<evidence type="ECO:0000259" key="12">
    <source>
        <dbReference type="Pfam" id="PF00483"/>
    </source>
</evidence>
<comment type="catalytic activity">
    <reaction evidence="11">
        <text>N-acetyl-alpha-D-glucosamine 1-phosphate + UTP + H(+) = UDP-N-acetyl-alpha-D-glucosamine + diphosphate</text>
        <dbReference type="Rhea" id="RHEA:13509"/>
        <dbReference type="ChEBI" id="CHEBI:15378"/>
        <dbReference type="ChEBI" id="CHEBI:33019"/>
        <dbReference type="ChEBI" id="CHEBI:46398"/>
        <dbReference type="ChEBI" id="CHEBI:57705"/>
        <dbReference type="ChEBI" id="CHEBI:57776"/>
        <dbReference type="EC" id="2.7.7.23"/>
    </reaction>
</comment>
<keyword evidence="8" id="KW-0511">Multifunctional enzyme</keyword>
<protein>
    <recommendedName>
        <fullName evidence="5">Bifunctional protein GlmU</fullName>
        <ecNumber evidence="3">2.3.1.157</ecNumber>
        <ecNumber evidence="4">2.7.7.23</ecNumber>
    </recommendedName>
</protein>
<dbReference type="InterPro" id="IPR056729">
    <property type="entry name" value="GMPPB_C"/>
</dbReference>
<comment type="catalytic activity">
    <reaction evidence="10">
        <text>alpha-D-glucosamine 1-phosphate + acetyl-CoA = N-acetyl-alpha-D-glucosamine 1-phosphate + CoA + H(+)</text>
        <dbReference type="Rhea" id="RHEA:13725"/>
        <dbReference type="ChEBI" id="CHEBI:15378"/>
        <dbReference type="ChEBI" id="CHEBI:57287"/>
        <dbReference type="ChEBI" id="CHEBI:57288"/>
        <dbReference type="ChEBI" id="CHEBI:57776"/>
        <dbReference type="ChEBI" id="CHEBI:58516"/>
        <dbReference type="EC" id="2.3.1.157"/>
    </reaction>
</comment>
<evidence type="ECO:0000256" key="2">
    <source>
        <dbReference type="ARBA" id="ARBA00005208"/>
    </source>
</evidence>
<evidence type="ECO:0000256" key="6">
    <source>
        <dbReference type="ARBA" id="ARBA00022679"/>
    </source>
</evidence>
<organism evidence="14 15">
    <name type="scientific">Halorubellus litoreus</name>
    <dbReference type="NCBI Taxonomy" id="755308"/>
    <lineage>
        <taxon>Archaea</taxon>
        <taxon>Methanobacteriati</taxon>
        <taxon>Methanobacteriota</taxon>
        <taxon>Stenosarchaea group</taxon>
        <taxon>Halobacteria</taxon>
        <taxon>Halobacteriales</taxon>
        <taxon>Halorubellaceae</taxon>
        <taxon>Halorubellus</taxon>
    </lineage>
</organism>
<dbReference type="Pfam" id="PF25087">
    <property type="entry name" value="GMPPB_C"/>
    <property type="match status" value="1"/>
</dbReference>
<accession>A0ABD5VGL9</accession>
<dbReference type="PANTHER" id="PTHR43584:SF8">
    <property type="entry name" value="N-ACETYLMURAMATE ALPHA-1-PHOSPHATE URIDYLYLTRANSFERASE"/>
    <property type="match status" value="1"/>
</dbReference>
<dbReference type="AlphaFoldDB" id="A0ABD5VGL9"/>
<name>A0ABD5VGL9_9EURY</name>
<evidence type="ECO:0000256" key="7">
    <source>
        <dbReference type="ARBA" id="ARBA00022695"/>
    </source>
</evidence>
<reference evidence="14 15" key="1">
    <citation type="journal article" date="2019" name="Int. J. Syst. Evol. Microbiol.">
        <title>The Global Catalogue of Microorganisms (GCM) 10K type strain sequencing project: providing services to taxonomists for standard genome sequencing and annotation.</title>
        <authorList>
            <consortium name="The Broad Institute Genomics Platform"/>
            <consortium name="The Broad Institute Genome Sequencing Center for Infectious Disease"/>
            <person name="Wu L."/>
            <person name="Ma J."/>
        </authorList>
    </citation>
    <scope>NUCLEOTIDE SEQUENCE [LARGE SCALE GENOMIC DNA]</scope>
    <source>
        <strain evidence="14 15">GX26</strain>
    </source>
</reference>
<dbReference type="Gene3D" id="3.90.550.10">
    <property type="entry name" value="Spore Coat Polysaccharide Biosynthesis Protein SpsA, Chain A"/>
    <property type="match status" value="1"/>
</dbReference>
<dbReference type="InterPro" id="IPR050065">
    <property type="entry name" value="GlmU-like"/>
</dbReference>
<dbReference type="Pfam" id="PF00483">
    <property type="entry name" value="NTP_transferase"/>
    <property type="match status" value="1"/>
</dbReference>
<keyword evidence="7" id="KW-0548">Nucleotidyltransferase</keyword>
<dbReference type="SUPFAM" id="SSF51161">
    <property type="entry name" value="Trimeric LpxA-like enzymes"/>
    <property type="match status" value="1"/>
</dbReference>
<evidence type="ECO:0000313" key="14">
    <source>
        <dbReference type="EMBL" id="MFC6954637.1"/>
    </source>
</evidence>